<name>M6V7L1_9LEPT</name>
<comment type="caution">
    <text evidence="1">The sequence shown here is derived from an EMBL/GenBank/DDBJ whole genome shotgun (WGS) entry which is preliminary data.</text>
</comment>
<proteinExistence type="predicted"/>
<gene>
    <name evidence="1" type="ORF">LEP1GSC172_2877</name>
</gene>
<organism evidence="1 2">
    <name type="scientific">Leptospira noguchii</name>
    <dbReference type="NCBI Taxonomy" id="28182"/>
    <lineage>
        <taxon>Bacteria</taxon>
        <taxon>Pseudomonadati</taxon>
        <taxon>Spirochaetota</taxon>
        <taxon>Spirochaetia</taxon>
        <taxon>Leptospirales</taxon>
        <taxon>Leptospiraceae</taxon>
        <taxon>Leptospira</taxon>
    </lineage>
</organism>
<dbReference type="AlphaFoldDB" id="M6V7L1"/>
<sequence>MSFANSGIKNPGVETNDKGRLKFTILCKRSKRFYDLQDKTPKETPTIRIICRFFEKVDYFFLSIVLRWCSQSL</sequence>
<dbReference type="EMBL" id="AKWD02000053">
    <property type="protein sequence ID" value="EMO52880.1"/>
    <property type="molecule type" value="Genomic_DNA"/>
</dbReference>
<evidence type="ECO:0000313" key="1">
    <source>
        <dbReference type="EMBL" id="EMO52880.1"/>
    </source>
</evidence>
<dbReference type="Proteomes" id="UP000012112">
    <property type="component" value="Unassembled WGS sequence"/>
</dbReference>
<evidence type="ECO:0000313" key="2">
    <source>
        <dbReference type="Proteomes" id="UP000012112"/>
    </source>
</evidence>
<accession>M6V7L1</accession>
<reference evidence="1 2" key="1">
    <citation type="submission" date="2013-01" db="EMBL/GenBank/DDBJ databases">
        <authorList>
            <person name="Harkins D.M."/>
            <person name="Durkin A.S."/>
            <person name="Brinkac L.M."/>
            <person name="Haft D.H."/>
            <person name="Selengut J.D."/>
            <person name="Sanka R."/>
            <person name="DePew J."/>
            <person name="Purushe J."/>
            <person name="Matthias M.A."/>
            <person name="Vinetz J.M."/>
            <person name="Sutton G.G."/>
            <person name="Nierman W.C."/>
            <person name="Fouts D.E."/>
        </authorList>
    </citation>
    <scope>NUCLEOTIDE SEQUENCE [LARGE SCALE GENOMIC DNA]</scope>
    <source>
        <strain evidence="1 2">HAI1536</strain>
    </source>
</reference>
<protein>
    <submittedName>
        <fullName evidence="1">Uncharacterized protein</fullName>
    </submittedName>
</protein>